<dbReference type="EMBL" id="AL136378">
    <property type="status" value="NOT_ANNOTATED_CDS"/>
    <property type="molecule type" value="Genomic_DNA"/>
</dbReference>
<evidence type="ECO:0000256" key="3">
    <source>
        <dbReference type="ARBA" id="ARBA00022490"/>
    </source>
</evidence>
<accession>A0A7P0Z4P6</accession>
<dbReference type="FunFam" id="1.20.5.110:FF:000052">
    <property type="entry name" value="synaptosomal-associated protein 47"/>
    <property type="match status" value="1"/>
</dbReference>
<keyword evidence="12" id="KW-1185">Reference proteome</keyword>
<reference evidence="11" key="4">
    <citation type="submission" date="2025-08" db="UniProtKB">
        <authorList>
            <consortium name="Ensembl"/>
        </authorList>
    </citation>
    <scope>IDENTIFICATION</scope>
</reference>
<reference evidence="11 12" key="1">
    <citation type="journal article" date="2001" name="Nature">
        <title>Initial sequencing and analysis of the human genome.</title>
        <authorList>
            <consortium name="International Human Genome Sequencing Consortium"/>
            <person name="Lander E.S."/>
            <person name="Linton L.M."/>
            <person name="Birren B."/>
            <person name="Nusbaum C."/>
            <person name="Zody M.C."/>
            <person name="Baldwin J."/>
            <person name="Devon K."/>
            <person name="Dewar K."/>
            <person name="Doyle M."/>
            <person name="FitzHugh W."/>
            <person name="Funke R."/>
            <person name="Gage D."/>
            <person name="Harris K."/>
            <person name="Heaford A."/>
            <person name="Howland J."/>
            <person name="Kann L."/>
            <person name="Lehoczky J."/>
            <person name="LeVine R."/>
            <person name="McEwan P."/>
            <person name="McKernan K."/>
            <person name="Meldrim J."/>
            <person name="Mesirov J.P."/>
            <person name="Miranda C."/>
            <person name="Morris W."/>
            <person name="Naylor J."/>
            <person name="Raymond C."/>
            <person name="Rosetti M."/>
            <person name="Santos R."/>
            <person name="Sheridan A."/>
            <person name="Sougnez C."/>
            <person name="Stange-Thomann N."/>
            <person name="Stojanovic N."/>
            <person name="Subramanian A."/>
            <person name="Wyman D."/>
            <person name="Rogers J."/>
            <person name="Sulston J."/>
            <person name="Ainscough R."/>
            <person name="Beck S."/>
            <person name="Bentley D."/>
            <person name="Burton J."/>
            <person name="Clee C."/>
            <person name="Carter N."/>
            <person name="Coulson A."/>
            <person name="Deadman R."/>
            <person name="Deloukas P."/>
            <person name="Dunham A."/>
            <person name="Dunham I."/>
            <person name="Durbin R."/>
            <person name="French L."/>
            <person name="Grafham D."/>
            <person name="Gregory S."/>
            <person name="Hubbard T."/>
            <person name="Humphray S."/>
            <person name="Hunt A."/>
            <person name="Jones M."/>
            <person name="Lloyd C."/>
            <person name="McMurray A."/>
            <person name="Matthews L."/>
            <person name="Mercer S."/>
            <person name="Milne S."/>
            <person name="Mullikin J.C."/>
            <person name="Mungall A."/>
            <person name="Plumb R."/>
            <person name="Ross M."/>
            <person name="Shownkeen R."/>
            <person name="Sims S."/>
            <person name="Waterston R.H."/>
            <person name="Wilson R.K."/>
            <person name="Hillier L.W."/>
            <person name="McPherson J.D."/>
            <person name="Marra M.A."/>
            <person name="Mardis E.R."/>
            <person name="Fulton L.A."/>
            <person name="Chinwalla A.T."/>
            <person name="Pepin K.H."/>
            <person name="Gish W.R."/>
            <person name="Chissoe S.L."/>
            <person name="Wendl M.C."/>
            <person name="Delehaunty K.D."/>
            <person name="Miner T.L."/>
            <person name="Delehaunty A."/>
            <person name="Kramer J.B."/>
            <person name="Cook L.L."/>
            <person name="Fulton R.S."/>
            <person name="Johnson D.L."/>
            <person name="Minx P.J."/>
            <person name="Clifton S.W."/>
            <person name="Hawkins T."/>
            <person name="Branscomb E."/>
            <person name="Predki P."/>
            <person name="Richardson P."/>
            <person name="Wenning S."/>
            <person name="Slezak T."/>
            <person name="Doggett N."/>
            <person name="Cheng J.F."/>
            <person name="Olsen A."/>
            <person name="Lucas S."/>
            <person name="Elkin C."/>
            <person name="Uberbacher E."/>
            <person name="Frazier M."/>
            <person name="Gibbs R.A."/>
            <person name="Muzny D.M."/>
            <person name="Scherer S.E."/>
            <person name="Bouck J.B."/>
            <person name="Sodergren E.J."/>
            <person name="Worley K.C."/>
            <person name="Rives C.M."/>
            <person name="Gorrell J.H."/>
            <person name="Metzker M.L."/>
            <person name="Naylor S.L."/>
            <person name="Kucherlapati R.S."/>
            <person name="Nelson D.L."/>
            <person name="Weinstock G.M."/>
            <person name="Sakaki Y."/>
            <person name="Fujiyama A."/>
            <person name="Hattori M."/>
            <person name="Yada T."/>
            <person name="Toyoda A."/>
            <person name="Itoh T."/>
            <person name="Kawagoe C."/>
            <person name="Watanabe H."/>
            <person name="Totoki Y."/>
            <person name="Taylor T."/>
            <person name="Weissenbach J."/>
            <person name="Heilig R."/>
            <person name="Saurin W."/>
            <person name="Artiguenave F."/>
            <person name="Brottier P."/>
            <person name="Bruls T."/>
            <person name="Pelletier E."/>
            <person name="Robert C."/>
            <person name="Wincker P."/>
            <person name="Smith D.R."/>
            <person name="Doucette-Stamm L."/>
            <person name="Rubenfield M."/>
            <person name="Weinstock K."/>
            <person name="Lee H.M."/>
            <person name="Dubois J."/>
            <person name="Rosenthal A."/>
            <person name="Platzer M."/>
            <person name="Nyakatura G."/>
            <person name="Taudien S."/>
            <person name="Rump A."/>
            <person name="Yang H."/>
            <person name="Yu J."/>
            <person name="Wang J."/>
            <person name="Huang G."/>
            <person name="Gu J."/>
            <person name="Hood L."/>
            <person name="Rowen L."/>
            <person name="Madan A."/>
            <person name="Qin S."/>
            <person name="Davis R.W."/>
            <person name="Federspiel N.A."/>
            <person name="Abola A.P."/>
            <person name="Proctor M.J."/>
            <person name="Myers R.M."/>
            <person name="Schmutz J."/>
            <person name="Dickson M."/>
            <person name="Grimwood J."/>
            <person name="Cox D.R."/>
            <person name="Olson M.V."/>
            <person name="Kaul R."/>
            <person name="Raymond C."/>
            <person name="Shimizu N."/>
            <person name="Kawasaki K."/>
            <person name="Minoshima S."/>
            <person name="Evans G.A."/>
            <person name="Athanasiou M."/>
            <person name="Schultz R."/>
            <person name="Roe B.A."/>
            <person name="Chen F."/>
            <person name="Pan H."/>
            <person name="Ramser J."/>
            <person name="Lehrach H."/>
            <person name="Reinhardt R."/>
            <person name="McCombie W.R."/>
            <person name="de la Bastide M."/>
            <person name="Dedhia N."/>
            <person name="Blocker H."/>
            <person name="Hornischer K."/>
            <person name="Nordsiek G."/>
            <person name="Agarwala R."/>
            <person name="Aravind L."/>
            <person name="Bailey J.A."/>
            <person name="Bateman A."/>
            <person name="Batzoglou S."/>
            <person name="Birney E."/>
            <person name="Bork P."/>
            <person name="Brown D.G."/>
            <person name="Burge C.B."/>
            <person name="Cerutti L."/>
            <person name="Chen H.C."/>
            <person name="Church D."/>
            <person name="Clamp M."/>
            <person name="Copley R.R."/>
            <person name="Doerks T."/>
            <person name="Eddy S.R."/>
            <person name="Eichler E.E."/>
            <person name="Furey T.S."/>
            <person name="Galagan J."/>
            <person name="Gilbert J.G."/>
            <person name="Harmon C."/>
            <person name="Hayashizaki Y."/>
            <person name="Haussler D."/>
            <person name="Hermjakob H."/>
            <person name="Hokamp K."/>
            <person name="Jang W."/>
            <person name="Johnson L.S."/>
            <person name="Jones T.A."/>
            <person name="Kasif S."/>
            <person name="Kaspryzk A."/>
            <person name="Kennedy S."/>
            <person name="Kent W.J."/>
            <person name="Kitts P."/>
            <person name="Koonin E.V."/>
            <person name="Korf I."/>
            <person name="Kulp D."/>
            <person name="Lancet D."/>
            <person name="Lowe T.M."/>
            <person name="McLysaght A."/>
            <person name="Mikkelsen T."/>
            <person name="Moran J.V."/>
            <person name="Mulder N."/>
            <person name="Pollara V.J."/>
            <person name="Ponting C.P."/>
            <person name="Schuler G."/>
            <person name="Schultz J."/>
            <person name="Slater G."/>
            <person name="Smit A.F."/>
            <person name="Stupka E."/>
            <person name="Szustakowski J."/>
            <person name="Thierry-Mieg D."/>
            <person name="Thierry-Mieg J."/>
            <person name="Wagner L."/>
            <person name="Wallis J."/>
            <person name="Wheeler R."/>
            <person name="Williams A."/>
            <person name="Wolf Y.I."/>
            <person name="Wolfe K.H."/>
            <person name="Yang S.P."/>
            <person name="Yeh R.F."/>
            <person name="Collins F."/>
            <person name="Guyer M.S."/>
            <person name="Peterson J."/>
            <person name="Felsenfeld A."/>
            <person name="Wetterstrand K.A."/>
            <person name="Patrinos A."/>
            <person name="Morgan M.J."/>
            <person name="de Jong P."/>
            <person name="Catanese J.J."/>
            <person name="Osoegawa K."/>
            <person name="Shizuya H."/>
            <person name="Choi S."/>
            <person name="Chen Y.J."/>
        </authorList>
    </citation>
    <scope>NUCLEOTIDE SEQUENCE [LARGE SCALE GENOMIC DNA]</scope>
</reference>
<dbReference type="Ensembl" id="ENST00000681242.1">
    <property type="protein sequence ID" value="ENSP00000506515.1"/>
    <property type="gene ID" value="ENSG00000143740.16"/>
</dbReference>
<organism evidence="11 12">
    <name type="scientific">Homo sapiens</name>
    <name type="common">Human</name>
    <dbReference type="NCBI Taxonomy" id="9606"/>
    <lineage>
        <taxon>Eukaryota</taxon>
        <taxon>Metazoa</taxon>
        <taxon>Chordata</taxon>
        <taxon>Craniata</taxon>
        <taxon>Vertebrata</taxon>
        <taxon>Euteleostomi</taxon>
        <taxon>Mammalia</taxon>
        <taxon>Eutheria</taxon>
        <taxon>Euarchontoglires</taxon>
        <taxon>Primates</taxon>
        <taxon>Haplorrhini</taxon>
        <taxon>Catarrhini</taxon>
        <taxon>Hominidae</taxon>
        <taxon>Homo</taxon>
    </lineage>
</organism>
<sequence>MSRDVCIHTWPCTYYLEPKRRWVTGQLSLTSLSLRFMTDSTGEILVSFPLSSIVEIKKEASHFIFSSITILEKGHAKHWFSSLRPSRNVVFSIIEHFWRELLLSQPGAVADASVPRTRGEELTGLMAGSQKRLEDTARVLHHQGQQLDSVMRGLDKMESDLEVADRLLTELESPAWWPFSSKLWKTPPETKPREDVSMTSCEPFGKEGILIKIPAVISHRTESHVKPGRLTVLVSGLEIHDSSSLLMHRFEREDVDDIKVHSPYEISIRQRFIGKPDMAYRLISAKMPEVIPILEVQFSKKMELLEDALVLRSARTSSPAEKSCSVWHAASGLMGRTLHREPPAGDQEGTALHLQTSLPALSEADTQELTQVRCPQCHASQRCVPVFPQAAPLAFLITNKLWVIHPYWPRTKEELLASTRQLQGGRKGSVRPRSTHFLEHNMHHIQTHSYAHTAALATTCTHCTCPCVCVHRCVCLPCMYMCMLCVVCMYCTHCAFVCSMCAMCTYVMHVLVLCMCMCMCVYL</sequence>
<dbReference type="InterPro" id="IPR000727">
    <property type="entry name" value="T_SNARE_dom"/>
</dbReference>
<evidence type="ECO:0000256" key="7">
    <source>
        <dbReference type="ARBA" id="ARBA00024354"/>
    </source>
</evidence>
<dbReference type="OpenTargets" id="ENSG00000143740"/>
<dbReference type="PANTHER" id="PTHR19305:SF1">
    <property type="entry name" value="SYNAPTOSOMAL-ASSOCIATED PROTEIN 47"/>
    <property type="match status" value="1"/>
</dbReference>
<evidence type="ECO:0000256" key="1">
    <source>
        <dbReference type="ARBA" id="ARBA00004308"/>
    </source>
</evidence>
<dbReference type="FunFam" id="2.30.29.30:FF:000269">
    <property type="entry name" value="Synaptosomal-associated protein 47"/>
    <property type="match status" value="1"/>
</dbReference>
<dbReference type="Gene3D" id="1.20.5.110">
    <property type="match status" value="1"/>
</dbReference>
<comment type="similarity">
    <text evidence="7">Belongs to the SVAP1 family.</text>
</comment>
<keyword evidence="6" id="KW-0472">Membrane</keyword>
<protein>
    <recommendedName>
        <fullName evidence="8">Synaptosomal-associated protein 47</fullName>
    </recommendedName>
    <alternativeName>
        <fullName evidence="9">Synaptosomal-associated 47 kDa protein</fullName>
    </alternativeName>
</protein>
<comment type="subcellular location">
    <subcellularLocation>
        <location evidence="2">Cytoplasm</location>
        <location evidence="2">Perinuclear region</location>
    </subcellularLocation>
    <subcellularLocation>
        <location evidence="1">Endomembrane system</location>
    </subcellularLocation>
</comment>
<evidence type="ECO:0007829" key="14">
    <source>
        <dbReference type="ProteomicsDB" id="A0A7P0Z4P6"/>
    </source>
</evidence>
<dbReference type="GO" id="GO:0012505">
    <property type="term" value="C:endomembrane system"/>
    <property type="evidence" value="ECO:0007669"/>
    <property type="project" value="UniProtKB-SubCell"/>
</dbReference>
<keyword evidence="5" id="KW-0175">Coiled coil</keyword>
<reference evidence="11 12" key="3">
    <citation type="journal article" date="2006" name="Nature">
        <title>The DNA sequence and biological annotation of human chromosome 1.</title>
        <authorList>
            <person name="Gregory S.G."/>
            <person name="Barlow K.F."/>
            <person name="McLay K.E."/>
            <person name="Kaul R."/>
            <person name="Swarbreck D."/>
            <person name="Dunham A."/>
            <person name="Scott C.E."/>
            <person name="Howe K.L."/>
            <person name="Woodfine K."/>
            <person name="Spencer C.C."/>
            <person name="Jones M.C."/>
            <person name="Gillson C."/>
            <person name="Searle S."/>
            <person name="Zhou Y."/>
            <person name="Kokocinski F."/>
            <person name="McDonald L."/>
            <person name="Evans R."/>
            <person name="Phillips K."/>
            <person name="Atkinson A."/>
            <person name="Cooper R."/>
            <person name="Jones C."/>
            <person name="Hall R.E."/>
            <person name="Andrews T.D."/>
            <person name="Lloyd C."/>
            <person name="Ainscough R."/>
            <person name="Almeida J.P."/>
            <person name="Ambrose K.D."/>
            <person name="Anderson F."/>
            <person name="Andrew R.W."/>
            <person name="Ashwell R.I."/>
            <person name="Aubin K."/>
            <person name="Babbage A.K."/>
            <person name="Bagguley C.L."/>
            <person name="Bailey J."/>
            <person name="Beasley H."/>
            <person name="Bethel G."/>
            <person name="Bird C.P."/>
            <person name="Bray-Allen S."/>
            <person name="Brown J.Y."/>
            <person name="Brown A.J."/>
            <person name="Buckley D."/>
            <person name="Burton J."/>
            <person name="Bye J."/>
            <person name="Carder C."/>
            <person name="Chapman J.C."/>
            <person name="Clark S.Y."/>
            <person name="Clarke G."/>
            <person name="Clee C."/>
            <person name="Cobley V."/>
            <person name="Collier R.E."/>
            <person name="Corby N."/>
            <person name="Coville G.J."/>
            <person name="Davies J."/>
            <person name="Deadman R."/>
            <person name="Dunn M."/>
            <person name="Earthrowl M."/>
            <person name="Ellington A.G."/>
            <person name="Errington H."/>
            <person name="Frankish A."/>
            <person name="Frankland J."/>
            <person name="French L."/>
            <person name="Garner P."/>
            <person name="Garnett J."/>
            <person name="Gay L."/>
            <person name="Ghori M.R."/>
            <person name="Gibson R."/>
            <person name="Gilby L.M."/>
            <person name="Gillett W."/>
            <person name="Glithero R.J."/>
            <person name="Grafham D.V."/>
            <person name="Griffiths C."/>
            <person name="Griffiths-Jones S."/>
            <person name="Grocock R."/>
            <person name="Hammond S."/>
            <person name="Harrison E.S."/>
            <person name="Hart E."/>
            <person name="Haugen E."/>
            <person name="Heath P.D."/>
            <person name="Holmes S."/>
            <person name="Holt K."/>
            <person name="Howden P.J."/>
            <person name="Hunt A.R."/>
            <person name="Hunt S.E."/>
            <person name="Hunter G."/>
            <person name="Isherwood J."/>
            <person name="James R."/>
            <person name="Johnson C."/>
            <person name="Johnson D."/>
            <person name="Joy A."/>
            <person name="Kay M."/>
            <person name="Kershaw J.K."/>
            <person name="Kibukawa M."/>
            <person name="Kimberley A.M."/>
            <person name="King A."/>
            <person name="Knights A.J."/>
            <person name="Lad H."/>
            <person name="Laird G."/>
            <person name="Lawlor S."/>
            <person name="Leongamornlert D.A."/>
            <person name="Lloyd D.M."/>
            <person name="Loveland J."/>
            <person name="Lovell J."/>
            <person name="Lush M.J."/>
            <person name="Lyne R."/>
            <person name="Martin S."/>
            <person name="Mashreghi-Mohammadi M."/>
            <person name="Matthews L."/>
            <person name="Matthews N.S."/>
            <person name="McLaren S."/>
            <person name="Milne S."/>
            <person name="Mistry S."/>
            <person name="Moore M.J."/>
            <person name="Nickerson T."/>
            <person name="O'Dell C.N."/>
            <person name="Oliver K."/>
            <person name="Palmeiri A."/>
            <person name="Palmer S.A."/>
            <person name="Parker A."/>
            <person name="Patel D."/>
            <person name="Pearce A.V."/>
            <person name="Peck A.I."/>
            <person name="Pelan S."/>
            <person name="Phelps K."/>
            <person name="Phillimore B.J."/>
            <person name="Plumb R."/>
            <person name="Rajan J."/>
            <person name="Raymond C."/>
            <person name="Rouse G."/>
            <person name="Saenphimmachak C."/>
            <person name="Sehra H.K."/>
            <person name="Sheridan E."/>
            <person name="Shownkeen R."/>
            <person name="Sims S."/>
            <person name="Skuce C.D."/>
            <person name="Smith M."/>
            <person name="Steward C."/>
            <person name="Subramanian S."/>
            <person name="Sycamore N."/>
            <person name="Tracey A."/>
            <person name="Tromans A."/>
            <person name="Van Helmond Z."/>
            <person name="Wall M."/>
            <person name="Wallis J.M."/>
            <person name="White S."/>
            <person name="Whitehead S.L."/>
            <person name="Wilkinson J.E."/>
            <person name="Willey D.L."/>
            <person name="Williams H."/>
            <person name="Wilming L."/>
            <person name="Wray P.W."/>
            <person name="Wu Z."/>
            <person name="Coulson A."/>
            <person name="Vaudin M."/>
            <person name="Sulston J.E."/>
            <person name="Durbin R."/>
            <person name="Hubbard T."/>
            <person name="Wooster R."/>
            <person name="Dunham I."/>
            <person name="Carter N.P."/>
            <person name="McVean G."/>
            <person name="Ross M.T."/>
            <person name="Harrow J."/>
            <person name="Olson M.V."/>
            <person name="Beck S."/>
            <person name="Rogers J."/>
            <person name="Bentley D.R."/>
            <person name="Banerjee R."/>
            <person name="Bryant S.P."/>
            <person name="Burford D.C."/>
            <person name="Burrill W.D."/>
            <person name="Clegg S.M."/>
            <person name="Dhami P."/>
            <person name="Dovey O."/>
            <person name="Faulkner L.M."/>
            <person name="Gribble S.M."/>
            <person name="Langford C.F."/>
            <person name="Pandian R.D."/>
            <person name="Porter K.M."/>
            <person name="Prigmore E."/>
        </authorList>
    </citation>
    <scope>NUCLEOTIDE SEQUENCE [LARGE SCALE GENOMIC DNA]</scope>
</reference>
<dbReference type="GeneTree" id="ENSGT00950000182843"/>
<gene>
    <name evidence="11" type="primary">SNAP47</name>
</gene>
<evidence type="ECO:0000256" key="4">
    <source>
        <dbReference type="ARBA" id="ARBA00022737"/>
    </source>
</evidence>
<dbReference type="CDD" id="cd15888">
    <property type="entry name" value="SNARE_SNAP47N"/>
    <property type="match status" value="1"/>
</dbReference>
<dbReference type="OrthoDB" id="10009801at2759"/>
<reference evidence="11 12" key="2">
    <citation type="journal article" date="2004" name="Nature">
        <title>Finishing the euchromatic sequence of the human genome.</title>
        <authorList>
            <consortium name="International Human Genome Sequencing Consortium"/>
        </authorList>
    </citation>
    <scope>NUCLEOTIDE SEQUENCE [LARGE SCALE GENOMIC DNA]</scope>
</reference>
<dbReference type="AlphaFoldDB" id="A0A7P0Z4P6"/>
<evidence type="ECO:0000313" key="11">
    <source>
        <dbReference type="Ensembl" id="ENSP00000506515.1"/>
    </source>
</evidence>
<dbReference type="Proteomes" id="UP000005640">
    <property type="component" value="Chromosome 1"/>
</dbReference>
<evidence type="ECO:0000256" key="5">
    <source>
        <dbReference type="ARBA" id="ARBA00023054"/>
    </source>
</evidence>
<evidence type="ECO:0000256" key="2">
    <source>
        <dbReference type="ARBA" id="ARBA00004556"/>
    </source>
</evidence>
<dbReference type="GO" id="GO:0045202">
    <property type="term" value="C:synapse"/>
    <property type="evidence" value="ECO:0007669"/>
    <property type="project" value="UniProtKB-ARBA"/>
</dbReference>
<evidence type="ECO:0000313" key="12">
    <source>
        <dbReference type="Proteomes" id="UP000005640"/>
    </source>
</evidence>
<dbReference type="GO" id="GO:0048471">
    <property type="term" value="C:perinuclear region of cytoplasm"/>
    <property type="evidence" value="ECO:0007669"/>
    <property type="project" value="UniProtKB-SubCell"/>
</dbReference>
<dbReference type="PANTHER" id="PTHR19305">
    <property type="entry name" value="SYNAPTOSOMAL ASSOCIATED PROTEIN"/>
    <property type="match status" value="1"/>
</dbReference>
<evidence type="ECO:0000259" key="10">
    <source>
        <dbReference type="PROSITE" id="PS50192"/>
    </source>
</evidence>
<keyword evidence="13 14" id="KW-1267">Proteomics identification</keyword>
<evidence type="ECO:0007829" key="13">
    <source>
        <dbReference type="PeptideAtlas" id="A0A7P0Z4P6"/>
    </source>
</evidence>
<name>A0A7P0Z4P6_HUMAN</name>
<dbReference type="Ensembl" id="ENST00000681242.1">
    <property type="protein sequence ID" value="ENSP00000506515.1"/>
    <property type="gene ID" value="ENSG00000143740.15"/>
</dbReference>
<dbReference type="SUPFAM" id="SSF58038">
    <property type="entry name" value="SNARE fusion complex"/>
    <property type="match status" value="1"/>
</dbReference>
<keyword evidence="4" id="KW-0677">Repeat</keyword>
<dbReference type="EMBL" id="KF455143">
    <property type="status" value="NOT_ANNOTATED_CDS"/>
    <property type="molecule type" value="Genomic_DNA"/>
</dbReference>
<dbReference type="InterPro" id="IPR011993">
    <property type="entry name" value="PH-like_dom_sf"/>
</dbReference>
<dbReference type="PROSITE" id="PS50192">
    <property type="entry name" value="T_SNARE"/>
    <property type="match status" value="1"/>
</dbReference>
<dbReference type="HGNC" id="HGNC:30669">
    <property type="gene designation" value="SNAP47"/>
</dbReference>
<evidence type="ECO:0000256" key="9">
    <source>
        <dbReference type="ARBA" id="ARBA00032027"/>
    </source>
</evidence>
<feature type="domain" description="T-SNARE coiled-coil homology" evidence="10">
    <location>
        <begin position="135"/>
        <end position="171"/>
    </location>
</feature>
<evidence type="ECO:0000256" key="8">
    <source>
        <dbReference type="ARBA" id="ARBA00024443"/>
    </source>
</evidence>
<dbReference type="SMR" id="A0A7P0Z4P6"/>
<evidence type="ECO:0000256" key="6">
    <source>
        <dbReference type="ARBA" id="ARBA00023136"/>
    </source>
</evidence>
<proteinExistence type="evidence at protein level"/>
<keyword evidence="3" id="KW-0963">Cytoplasm</keyword>
<dbReference type="EMBL" id="AL731702">
    <property type="status" value="NOT_ANNOTATED_CDS"/>
    <property type="molecule type" value="Genomic_DNA"/>
</dbReference>
<reference evidence="11" key="5">
    <citation type="submission" date="2025-09" db="UniProtKB">
        <authorList>
            <consortium name="Ensembl"/>
        </authorList>
    </citation>
    <scope>IDENTIFICATION</scope>
</reference>
<dbReference type="Gene3D" id="2.30.29.30">
    <property type="entry name" value="Pleckstrin-homology domain (PH domain)/Phosphotyrosine-binding domain (PTB)"/>
    <property type="match status" value="1"/>
</dbReference>
<dbReference type="Bgee" id="ENSG00000143740">
    <property type="expression patterns" value="Expressed in pancreatic ductal cell and 178 other cell types or tissues"/>
</dbReference>